<comment type="caution">
    <text evidence="2">The sequence shown here is derived from an EMBL/GenBank/DDBJ whole genome shotgun (WGS) entry which is preliminary data.</text>
</comment>
<dbReference type="EMBL" id="JNVN01003063">
    <property type="protein sequence ID" value="KHJ31250.1"/>
    <property type="molecule type" value="Genomic_DNA"/>
</dbReference>
<dbReference type="HOGENOM" id="CLU_1435428_0_0_1"/>
<organism evidence="2 3">
    <name type="scientific">Uncinula necator</name>
    <name type="common">Grape powdery mildew</name>
    <dbReference type="NCBI Taxonomy" id="52586"/>
    <lineage>
        <taxon>Eukaryota</taxon>
        <taxon>Fungi</taxon>
        <taxon>Dikarya</taxon>
        <taxon>Ascomycota</taxon>
        <taxon>Pezizomycotina</taxon>
        <taxon>Leotiomycetes</taxon>
        <taxon>Erysiphales</taxon>
        <taxon>Erysiphaceae</taxon>
        <taxon>Erysiphe</taxon>
    </lineage>
</organism>
<sequence length="198" mass="22593">MFQNIVAVLDDALKEIILPQHLKRSFREFITDLNAVARQQHFECHVRGTSRPHISHSVTSAINPSATTPQSKNKTQIDSAPKIHTSYSKATKNKIQEQGPQPRLASRPPITQPLRLSHNKTLPRKPQEDNRILVRLSLGHTCLSMSLYAIMLQLHGFLEGKSVREIKKLRQDLLSAQYLVTHMKHFYHVCPKSKPLCQ</sequence>
<protein>
    <submittedName>
        <fullName evidence="2">Uncharacterized protein</fullName>
    </submittedName>
</protein>
<proteinExistence type="predicted"/>
<feature type="compositionally biased region" description="Polar residues" evidence="1">
    <location>
        <begin position="56"/>
        <end position="78"/>
    </location>
</feature>
<name>A0A0B1P1T5_UNCNE</name>
<evidence type="ECO:0000256" key="1">
    <source>
        <dbReference type="SAM" id="MobiDB-lite"/>
    </source>
</evidence>
<accession>A0A0B1P1T5</accession>
<dbReference type="AlphaFoldDB" id="A0A0B1P1T5"/>
<keyword evidence="3" id="KW-1185">Reference proteome</keyword>
<dbReference type="Proteomes" id="UP000030854">
    <property type="component" value="Unassembled WGS sequence"/>
</dbReference>
<reference evidence="2 3" key="1">
    <citation type="journal article" date="2014" name="BMC Genomics">
        <title>Adaptive genomic structural variation in the grape powdery mildew pathogen, Erysiphe necator.</title>
        <authorList>
            <person name="Jones L."/>
            <person name="Riaz S."/>
            <person name="Morales-Cruz A."/>
            <person name="Amrine K.C."/>
            <person name="McGuire B."/>
            <person name="Gubler W.D."/>
            <person name="Walker M.A."/>
            <person name="Cantu D."/>
        </authorList>
    </citation>
    <scope>NUCLEOTIDE SEQUENCE [LARGE SCALE GENOMIC DNA]</scope>
    <source>
        <strain evidence="3">c</strain>
    </source>
</reference>
<feature type="region of interest" description="Disordered" evidence="1">
    <location>
        <begin position="49"/>
        <end position="124"/>
    </location>
</feature>
<evidence type="ECO:0000313" key="3">
    <source>
        <dbReference type="Proteomes" id="UP000030854"/>
    </source>
</evidence>
<gene>
    <name evidence="2" type="ORF">EV44_g3995</name>
</gene>
<evidence type="ECO:0000313" key="2">
    <source>
        <dbReference type="EMBL" id="KHJ31250.1"/>
    </source>
</evidence>